<reference evidence="5 6" key="1">
    <citation type="submission" date="2024-04" db="EMBL/GenBank/DDBJ databases">
        <title>Luteolibacter sp. isolated from soil.</title>
        <authorList>
            <person name="An J."/>
        </authorList>
    </citation>
    <scope>NUCLEOTIDE SEQUENCE [LARGE SCALE GENOMIC DNA]</scope>
    <source>
        <strain evidence="5 6">Y139</strain>
    </source>
</reference>
<feature type="chain" id="PRO_5045294372" evidence="3">
    <location>
        <begin position="26"/>
        <end position="1394"/>
    </location>
</feature>
<dbReference type="Pfam" id="PF05345">
    <property type="entry name" value="He_PIG"/>
    <property type="match status" value="1"/>
</dbReference>
<dbReference type="Pfam" id="PF11790">
    <property type="entry name" value="Glyco_hydro_cc"/>
    <property type="match status" value="1"/>
</dbReference>
<dbReference type="SMART" id="SM00560">
    <property type="entry name" value="LamGL"/>
    <property type="match status" value="2"/>
</dbReference>
<keyword evidence="6" id="KW-1185">Reference proteome</keyword>
<dbReference type="PANTHER" id="PTHR34154:SF3">
    <property type="entry name" value="ALKALI-SENSITIVE LINKAGE PROTEIN 1"/>
    <property type="match status" value="1"/>
</dbReference>
<dbReference type="PANTHER" id="PTHR34154">
    <property type="entry name" value="ALKALI-SENSITIVE LINKAGE PROTEIN 1"/>
    <property type="match status" value="1"/>
</dbReference>
<dbReference type="Proteomes" id="UP001371305">
    <property type="component" value="Unassembled WGS sequence"/>
</dbReference>
<evidence type="ECO:0000256" key="1">
    <source>
        <dbReference type="ARBA" id="ARBA00022729"/>
    </source>
</evidence>
<sequence>MSAFFLLPRRILLAAFLVFAGRAGAQTLDNEKASYATLTSATVTMTGHSELTITGSGDPIPGCTIHLNSEDSWVFFQNVSPTTVVSTLLSRLRVNGATAVADTNVRVVQYVNGAVVVAQGAAFKPLEVFTGTQMTGASAKLSTYTEYNNQALGVFADNVRSFVLKRGYTATFAENENGTGASRNFVAQDSDLEVSFMPSGMDGTVSFVRVYPWRWVSKKGTCDTDAVAMNAAWRYNWNNNQNSTRNWEYVLIKQQPYWPGLGNAGVYKTQQVDHVLGFNEPNNSVEDAYKNLSPQGSTTDAVAKWDELLGTGLRVGAPAVTDGGYSWIVDFMNQANAAGKRVDYVPVHYYRSYPNNNNPSGAATNLYNYLKSIYDATGKPIWVTEFNNGANWTGDADPTFDQNKSVIEAMVNMMDSTPWIERYSVYSAVEEVRQIYNNSGALTPMGIMYRDHVAPMAYQQAVPNTGNSGNATYLFEGNVRDTQSGNNAVVYGTPKLVAGKHGKALSFDGTDDYLMLPGKLGDSTDFSFAGWVKWNGGNDWQRIFDLGNGQANNLMLTPRSGNNTLRFVIKYNNGAEQQLNGTTLPVGVWTHVAVTISGDTGKLFVNGALVNTNAAMTYNPSQIGTELNYLGKSQYPDPLFAGLLDDARFYSYALTDAQVSALAVSMAPQFVASPVIGSPVVDQFFSGALASQLAVGSPAATFSKLSGPGWISVSADGSITGVPRIGDAGLGQLLVRATSSGGAIADAVIPVAVGAGNPLARYAFNSNALAAAGTANATLVGGPVYAPGQKGQAIQLDGTDDHVVLPKGIASGDEITIATWVLWGGGNNWQRIFDFGNGTGSYLFLTPKSGSNTLRFVIYQNGTESALETSVLPTGTWTHLAVTLGGGTGKLYVNGNLADTETGITIKPSDIKPTLNYLGRSMYAADPYFSGRIDDFNVFQRVLSATEINTLRTGNAPVVAVNPLVLATATPGVAYEASIANAATVSPGTLTWSKVGGPAWLTVEADGRISGVPSSSDSGTLPFRVRATTGGVISTDLDLTLNVQPPADLRAHLELDGNASGTVGGINATATGGPVYTVGVFDQAVDLDGTDDFLQLPSGIASDLTDCTFVARFRWDGGNAWQRVFDFGNNTTQNFFLTPGSGNGTMRFTITTTGNTSPQTLETASPAVGEWTHVVVVLSGNTGTLYVNGVAAVTGAITIDPANMAPTLNYLGKSQWPDPLFNGAIDDFRIYTRALNANEVKAMAVPPAATVVPRGYNWWAINQAFTAGQSGAEVDADGDGLSNAIEWLQGSNPLAGGSGQMPQASRLSAAAVGLAGSKSYLGFSMRIRKDRPGVTLIPEGAATLAELGTPAAAANVSQAGAPVDDGDFEVFTWYYEVPIDDAAKGFVRLRVLQE</sequence>
<name>A0ABU9AWJ6_9BACT</name>
<accession>A0ABU9AWJ6</accession>
<dbReference type="SUPFAM" id="SSF51445">
    <property type="entry name" value="(Trans)glycosidases"/>
    <property type="match status" value="1"/>
</dbReference>
<evidence type="ECO:0000313" key="6">
    <source>
        <dbReference type="Proteomes" id="UP001371305"/>
    </source>
</evidence>
<dbReference type="SUPFAM" id="SSF49899">
    <property type="entry name" value="Concanavalin A-like lectins/glucanases"/>
    <property type="match status" value="3"/>
</dbReference>
<dbReference type="InterPro" id="IPR024655">
    <property type="entry name" value="Asl1_glyco_hydro_catalytic"/>
</dbReference>
<dbReference type="InterPro" id="IPR006558">
    <property type="entry name" value="LamG-like"/>
</dbReference>
<dbReference type="InterPro" id="IPR013783">
    <property type="entry name" value="Ig-like_fold"/>
</dbReference>
<dbReference type="InterPro" id="IPR017853">
    <property type="entry name" value="GH"/>
</dbReference>
<comment type="caution">
    <text evidence="5">The sequence shown here is derived from an EMBL/GenBank/DDBJ whole genome shotgun (WGS) entry which is preliminary data.</text>
</comment>
<proteinExistence type="predicted"/>
<feature type="domain" description="LamG-like jellyroll fold" evidence="4">
    <location>
        <begin position="524"/>
        <end position="657"/>
    </location>
</feature>
<dbReference type="InterPro" id="IPR013320">
    <property type="entry name" value="ConA-like_dom_sf"/>
</dbReference>
<dbReference type="Gene3D" id="3.20.20.80">
    <property type="entry name" value="Glycosidases"/>
    <property type="match status" value="1"/>
</dbReference>
<keyword evidence="1 3" id="KW-0732">Signal</keyword>
<dbReference type="Gene3D" id="2.60.120.200">
    <property type="match status" value="3"/>
</dbReference>
<feature type="domain" description="LamG-like jellyroll fold" evidence="4">
    <location>
        <begin position="813"/>
        <end position="946"/>
    </location>
</feature>
<evidence type="ECO:0000313" key="5">
    <source>
        <dbReference type="EMBL" id="MEK7951422.1"/>
    </source>
</evidence>
<organism evidence="5 6">
    <name type="scientific">Luteolibacter soli</name>
    <dbReference type="NCBI Taxonomy" id="3135280"/>
    <lineage>
        <taxon>Bacteria</taxon>
        <taxon>Pseudomonadati</taxon>
        <taxon>Verrucomicrobiota</taxon>
        <taxon>Verrucomicrobiia</taxon>
        <taxon>Verrucomicrobiales</taxon>
        <taxon>Verrucomicrobiaceae</taxon>
        <taxon>Luteolibacter</taxon>
    </lineage>
</organism>
<evidence type="ECO:0000259" key="4">
    <source>
        <dbReference type="SMART" id="SM00560"/>
    </source>
</evidence>
<protein>
    <submittedName>
        <fullName evidence="5">LamG-like jellyroll fold domain-containing protein</fullName>
    </submittedName>
</protein>
<evidence type="ECO:0000256" key="3">
    <source>
        <dbReference type="SAM" id="SignalP"/>
    </source>
</evidence>
<dbReference type="InterPro" id="IPR015919">
    <property type="entry name" value="Cadherin-like_sf"/>
</dbReference>
<gene>
    <name evidence="5" type="ORF">WKV53_12975</name>
</gene>
<evidence type="ECO:0000256" key="2">
    <source>
        <dbReference type="ARBA" id="ARBA00023157"/>
    </source>
</evidence>
<feature type="signal peptide" evidence="3">
    <location>
        <begin position="1"/>
        <end position="25"/>
    </location>
</feature>
<keyword evidence="2" id="KW-1015">Disulfide bond</keyword>
<dbReference type="Pfam" id="PF13385">
    <property type="entry name" value="Laminin_G_3"/>
    <property type="match status" value="3"/>
</dbReference>
<dbReference type="Gene3D" id="2.60.20.10">
    <property type="entry name" value="Crystallins"/>
    <property type="match status" value="1"/>
</dbReference>
<dbReference type="SUPFAM" id="SSF49313">
    <property type="entry name" value="Cadherin-like"/>
    <property type="match status" value="1"/>
</dbReference>
<dbReference type="EMBL" id="JBBUKT010000004">
    <property type="protein sequence ID" value="MEK7951422.1"/>
    <property type="molecule type" value="Genomic_DNA"/>
</dbReference>
<dbReference type="InterPro" id="IPR053183">
    <property type="entry name" value="ASL1"/>
</dbReference>
<dbReference type="Gene3D" id="2.60.40.10">
    <property type="entry name" value="Immunoglobulins"/>
    <property type="match status" value="1"/>
</dbReference>